<evidence type="ECO:0000256" key="1">
    <source>
        <dbReference type="ARBA" id="ARBA00004442"/>
    </source>
</evidence>
<dbReference type="EMBL" id="SJSM01000006">
    <property type="protein sequence ID" value="TCC96309.1"/>
    <property type="molecule type" value="Genomic_DNA"/>
</dbReference>
<dbReference type="InterPro" id="IPR033985">
    <property type="entry name" value="SusD-like_N"/>
</dbReference>
<proteinExistence type="inferred from homology"/>
<keyword evidence="3 6" id="KW-0732">Signal</keyword>
<feature type="domain" description="SusD-like N-terminal" evidence="8">
    <location>
        <begin position="22"/>
        <end position="225"/>
    </location>
</feature>
<dbReference type="Gene3D" id="1.25.40.390">
    <property type="match status" value="1"/>
</dbReference>
<feature type="chain" id="PRO_5020891508" evidence="6">
    <location>
        <begin position="19"/>
        <end position="440"/>
    </location>
</feature>
<name>A0A4R0N842_9SPHI</name>
<accession>A0A4R0N842</accession>
<evidence type="ECO:0000259" key="7">
    <source>
        <dbReference type="Pfam" id="PF07980"/>
    </source>
</evidence>
<sequence length="440" mass="50277">MKRTYLYICLFAAASMFASCKKFLDEKPDKKLMVPTKIEDFQALLDNPIEMNLYSVLSGILSSDDYYQTSSDYNKLKDYEQNLYTWSKNSIPDMGPNDWATTYAQVYYANISLEGLAKIDRTGMNAAKWDNVKGSALLFRGRAFLEATTLWTRGYDNASATTDYGIPLTQTSDFNVKTTRPNLKETYEQIIKDLKASVPLLPAVPINNMRPSKPAAYGYLSRAYLSMRDYVNAGKYADSALRINSALTDYAPLQYIELYENPEIVMMFVADSMIDFKISEDFYDTYSANDNRKYLYFGENRDGTFYYSNVEQYTGYFTGIANDELYLTRAECFARAGSATDAMKDLNTLLKKRISPFTDLTATDAKAALKVILTERRKELLMRGTRWMDLKRLNKEPEFQETLTREAKGVTYTLPPNDPRYALPIPNKIVELAGIPQNIR</sequence>
<evidence type="ECO:0000256" key="5">
    <source>
        <dbReference type="ARBA" id="ARBA00023237"/>
    </source>
</evidence>
<comment type="subcellular location">
    <subcellularLocation>
        <location evidence="1">Cell outer membrane</location>
    </subcellularLocation>
</comment>
<dbReference type="RefSeq" id="WP_131609397.1">
    <property type="nucleotide sequence ID" value="NZ_SJSM01000006.1"/>
</dbReference>
<feature type="signal peptide" evidence="6">
    <location>
        <begin position="1"/>
        <end position="18"/>
    </location>
</feature>
<dbReference type="InterPro" id="IPR011990">
    <property type="entry name" value="TPR-like_helical_dom_sf"/>
</dbReference>
<protein>
    <submittedName>
        <fullName evidence="9">RagB/SusD family nutrient uptake outer membrane protein</fullName>
    </submittedName>
</protein>
<evidence type="ECO:0000256" key="6">
    <source>
        <dbReference type="SAM" id="SignalP"/>
    </source>
</evidence>
<evidence type="ECO:0000256" key="3">
    <source>
        <dbReference type="ARBA" id="ARBA00022729"/>
    </source>
</evidence>
<evidence type="ECO:0000313" key="9">
    <source>
        <dbReference type="EMBL" id="TCC96309.1"/>
    </source>
</evidence>
<dbReference type="Proteomes" id="UP000291117">
    <property type="component" value="Unassembled WGS sequence"/>
</dbReference>
<feature type="domain" description="RagB/SusD" evidence="7">
    <location>
        <begin position="324"/>
        <end position="419"/>
    </location>
</feature>
<dbReference type="OrthoDB" id="653598at2"/>
<evidence type="ECO:0000259" key="8">
    <source>
        <dbReference type="Pfam" id="PF14322"/>
    </source>
</evidence>
<evidence type="ECO:0000313" key="10">
    <source>
        <dbReference type="Proteomes" id="UP000291117"/>
    </source>
</evidence>
<keyword evidence="4" id="KW-0472">Membrane</keyword>
<gene>
    <name evidence="9" type="ORF">EZ444_12815</name>
</gene>
<dbReference type="GO" id="GO:0009279">
    <property type="term" value="C:cell outer membrane"/>
    <property type="evidence" value="ECO:0007669"/>
    <property type="project" value="UniProtKB-SubCell"/>
</dbReference>
<dbReference type="AlphaFoldDB" id="A0A4R0N842"/>
<keyword evidence="10" id="KW-1185">Reference proteome</keyword>
<evidence type="ECO:0000256" key="4">
    <source>
        <dbReference type="ARBA" id="ARBA00023136"/>
    </source>
</evidence>
<dbReference type="InterPro" id="IPR012944">
    <property type="entry name" value="SusD_RagB_dom"/>
</dbReference>
<dbReference type="SUPFAM" id="SSF48452">
    <property type="entry name" value="TPR-like"/>
    <property type="match status" value="1"/>
</dbReference>
<organism evidence="9 10">
    <name type="scientific">Pedobacter hiemivivus</name>
    <dbReference type="NCBI Taxonomy" id="2530454"/>
    <lineage>
        <taxon>Bacteria</taxon>
        <taxon>Pseudomonadati</taxon>
        <taxon>Bacteroidota</taxon>
        <taxon>Sphingobacteriia</taxon>
        <taxon>Sphingobacteriales</taxon>
        <taxon>Sphingobacteriaceae</taxon>
        <taxon>Pedobacter</taxon>
    </lineage>
</organism>
<dbReference type="PROSITE" id="PS51257">
    <property type="entry name" value="PROKAR_LIPOPROTEIN"/>
    <property type="match status" value="1"/>
</dbReference>
<evidence type="ECO:0000256" key="2">
    <source>
        <dbReference type="ARBA" id="ARBA00006275"/>
    </source>
</evidence>
<dbReference type="Pfam" id="PF07980">
    <property type="entry name" value="SusD_RagB"/>
    <property type="match status" value="1"/>
</dbReference>
<comment type="similarity">
    <text evidence="2">Belongs to the SusD family.</text>
</comment>
<comment type="caution">
    <text evidence="9">The sequence shown here is derived from an EMBL/GenBank/DDBJ whole genome shotgun (WGS) entry which is preliminary data.</text>
</comment>
<dbReference type="Pfam" id="PF14322">
    <property type="entry name" value="SusD-like_3"/>
    <property type="match status" value="1"/>
</dbReference>
<keyword evidence="5" id="KW-0998">Cell outer membrane</keyword>
<reference evidence="9 10" key="1">
    <citation type="submission" date="2019-02" db="EMBL/GenBank/DDBJ databases">
        <title>Pedobacter sp. RP-3-8 sp. nov., isolated from Arctic soil.</title>
        <authorList>
            <person name="Dahal R.H."/>
        </authorList>
    </citation>
    <scope>NUCLEOTIDE SEQUENCE [LARGE SCALE GENOMIC DNA]</scope>
    <source>
        <strain evidence="9 10">RP-3-8</strain>
    </source>
</reference>